<reference evidence="8 9" key="1">
    <citation type="submission" date="2016-11" db="EMBL/GenBank/DDBJ databases">
        <authorList>
            <person name="Jaros S."/>
            <person name="Januszkiewicz K."/>
            <person name="Wedrychowicz H."/>
        </authorList>
    </citation>
    <scope>NUCLEOTIDE SEQUENCE [LARGE SCALE GENOMIC DNA]</scope>
    <source>
        <strain evidence="8 9">DSM 9705</strain>
    </source>
</reference>
<evidence type="ECO:0000256" key="3">
    <source>
        <dbReference type="ARBA" id="ARBA00022475"/>
    </source>
</evidence>
<name>A0A1M5XZY0_9BACT</name>
<feature type="transmembrane region" description="Helical" evidence="7">
    <location>
        <begin position="35"/>
        <end position="56"/>
    </location>
</feature>
<evidence type="ECO:0000313" key="8">
    <source>
        <dbReference type="EMBL" id="SHI05249.1"/>
    </source>
</evidence>
<keyword evidence="2" id="KW-0813">Transport</keyword>
<keyword evidence="5 7" id="KW-1133">Transmembrane helix</keyword>
<dbReference type="PANTHER" id="PTHR34229">
    <property type="entry name" value="METAL TRANSPORT PROTEIN HI_1621-RELATED"/>
    <property type="match status" value="1"/>
</dbReference>
<dbReference type="InterPro" id="IPR002751">
    <property type="entry name" value="CbiM/NikMN"/>
</dbReference>
<evidence type="ECO:0000256" key="6">
    <source>
        <dbReference type="ARBA" id="ARBA00023136"/>
    </source>
</evidence>
<gene>
    <name evidence="8" type="ORF">SAMN02745124_03497</name>
</gene>
<keyword evidence="6 7" id="KW-0472">Membrane</keyword>
<protein>
    <submittedName>
        <fullName evidence="8">Cobalt/nickel transport system permease protein</fullName>
    </submittedName>
</protein>
<dbReference type="EMBL" id="FQXS01000025">
    <property type="protein sequence ID" value="SHI05249.1"/>
    <property type="molecule type" value="Genomic_DNA"/>
</dbReference>
<dbReference type="GO" id="GO:0005886">
    <property type="term" value="C:plasma membrane"/>
    <property type="evidence" value="ECO:0007669"/>
    <property type="project" value="UniProtKB-SubCell"/>
</dbReference>
<feature type="transmembrane region" description="Helical" evidence="7">
    <location>
        <begin position="97"/>
        <end position="118"/>
    </location>
</feature>
<dbReference type="Gene3D" id="1.10.1760.20">
    <property type="match status" value="1"/>
</dbReference>
<dbReference type="OrthoDB" id="9792317at2"/>
<dbReference type="AlphaFoldDB" id="A0A1M5XZY0"/>
<dbReference type="STRING" id="1121409.SAMN02745124_03497"/>
<evidence type="ECO:0000256" key="4">
    <source>
        <dbReference type="ARBA" id="ARBA00022692"/>
    </source>
</evidence>
<keyword evidence="3" id="KW-1003">Cell membrane</keyword>
<sequence>MHISEGVLSAPVLIGGGVLTVIGTGIGLHRLDYDRIMNTAILTSAFFVASLVHVPIGPGSIHLVLNGLLGIILGWACFPAILVALLLQAVFFQFGGLLVLGVNTFNMAAPALLCYYLVRPLLARPKTRGVAGFAGGALAIFLAALCMALSLALSDSGFLATAKLVVIANLPIMLIEGIVTMFAITFLAKVTPDLITGSRP</sequence>
<feature type="transmembrane region" description="Helical" evidence="7">
    <location>
        <begin position="68"/>
        <end position="91"/>
    </location>
</feature>
<dbReference type="Pfam" id="PF01891">
    <property type="entry name" value="CbiM"/>
    <property type="match status" value="1"/>
</dbReference>
<keyword evidence="4 7" id="KW-0812">Transmembrane</keyword>
<accession>A0A1M5XZY0</accession>
<dbReference type="Proteomes" id="UP000184139">
    <property type="component" value="Unassembled WGS sequence"/>
</dbReference>
<proteinExistence type="predicted"/>
<dbReference type="NCBIfam" id="NF004905">
    <property type="entry name" value="PRK06265.1-5"/>
    <property type="match status" value="1"/>
</dbReference>
<comment type="subcellular location">
    <subcellularLocation>
        <location evidence="1">Cell membrane</location>
        <topology evidence="1">Multi-pass membrane protein</topology>
    </subcellularLocation>
</comment>
<dbReference type="RefSeq" id="WP_073378057.1">
    <property type="nucleotide sequence ID" value="NZ_FQXS01000025.1"/>
</dbReference>
<evidence type="ECO:0000313" key="9">
    <source>
        <dbReference type="Proteomes" id="UP000184139"/>
    </source>
</evidence>
<evidence type="ECO:0000256" key="1">
    <source>
        <dbReference type="ARBA" id="ARBA00004651"/>
    </source>
</evidence>
<evidence type="ECO:0000256" key="2">
    <source>
        <dbReference type="ARBA" id="ARBA00022448"/>
    </source>
</evidence>
<dbReference type="GO" id="GO:0000041">
    <property type="term" value="P:transition metal ion transport"/>
    <property type="evidence" value="ECO:0007669"/>
    <property type="project" value="InterPro"/>
</dbReference>
<dbReference type="NCBIfam" id="NF004904">
    <property type="entry name" value="PRK06265.1-4"/>
    <property type="match status" value="1"/>
</dbReference>
<organism evidence="8 9">
    <name type="scientific">Desulfofustis glycolicus DSM 9705</name>
    <dbReference type="NCBI Taxonomy" id="1121409"/>
    <lineage>
        <taxon>Bacteria</taxon>
        <taxon>Pseudomonadati</taxon>
        <taxon>Thermodesulfobacteriota</taxon>
        <taxon>Desulfobulbia</taxon>
        <taxon>Desulfobulbales</taxon>
        <taxon>Desulfocapsaceae</taxon>
        <taxon>Desulfofustis</taxon>
    </lineage>
</organism>
<feature type="transmembrane region" description="Helical" evidence="7">
    <location>
        <begin position="130"/>
        <end position="153"/>
    </location>
</feature>
<dbReference type="NCBIfam" id="NF004909">
    <property type="entry name" value="PRK06265.2-5"/>
    <property type="match status" value="1"/>
</dbReference>
<evidence type="ECO:0000256" key="5">
    <source>
        <dbReference type="ARBA" id="ARBA00022989"/>
    </source>
</evidence>
<feature type="transmembrane region" description="Helical" evidence="7">
    <location>
        <begin position="7"/>
        <end position="29"/>
    </location>
</feature>
<feature type="transmembrane region" description="Helical" evidence="7">
    <location>
        <begin position="165"/>
        <end position="188"/>
    </location>
</feature>
<dbReference type="PANTHER" id="PTHR34229:SF1">
    <property type="entry name" value="METAL TRANSPORT PROTEIN HI_1621-RELATED"/>
    <property type="match status" value="1"/>
</dbReference>
<keyword evidence="9" id="KW-1185">Reference proteome</keyword>
<evidence type="ECO:0000256" key="7">
    <source>
        <dbReference type="SAM" id="Phobius"/>
    </source>
</evidence>